<dbReference type="EMBL" id="JAOVQM010000006">
    <property type="protein sequence ID" value="MCV2232585.1"/>
    <property type="molecule type" value="Genomic_DNA"/>
</dbReference>
<protein>
    <submittedName>
        <fullName evidence="2">DsbA family protein</fullName>
    </submittedName>
</protein>
<dbReference type="PANTHER" id="PTHR13887">
    <property type="entry name" value="GLUTATHIONE S-TRANSFERASE KAPPA"/>
    <property type="match status" value="1"/>
</dbReference>
<dbReference type="InterPro" id="IPR001853">
    <property type="entry name" value="DSBA-like_thioredoxin_dom"/>
</dbReference>
<feature type="domain" description="DSBA-like thioredoxin" evidence="1">
    <location>
        <begin position="3"/>
        <end position="195"/>
    </location>
</feature>
<name>A0ABT2Y783_9MOLU</name>
<dbReference type="RefSeq" id="WP_263608773.1">
    <property type="nucleotide sequence ID" value="NZ_JAOVQM010000006.1"/>
</dbReference>
<dbReference type="Pfam" id="PF01323">
    <property type="entry name" value="DSBA"/>
    <property type="match status" value="1"/>
</dbReference>
<comment type="caution">
    <text evidence="2">The sequence shown here is derived from an EMBL/GenBank/DDBJ whole genome shotgun (WGS) entry which is preliminary data.</text>
</comment>
<dbReference type="Proteomes" id="UP001177160">
    <property type="component" value="Unassembled WGS sequence"/>
</dbReference>
<reference evidence="2" key="1">
    <citation type="submission" date="2022-09" db="EMBL/GenBank/DDBJ databases">
        <title>Novel Mycoplasma species identified in domestic and wild animals.</title>
        <authorList>
            <person name="Volokhov D.V."/>
            <person name="Furtak V.A."/>
            <person name="Zagorodnyaya T.A."/>
        </authorList>
    </citation>
    <scope>NUCLEOTIDE SEQUENCE</scope>
    <source>
        <strain evidence="2">Oakley</strain>
    </source>
</reference>
<accession>A0ABT2Y783</accession>
<sequence length="231" mass="26958">MELEIWIDFTCPFCYLGKIRFFKALARFKHKQDVHIIFRSYLLSPNDNNQEQLNGHAWLAKHKDISMEQAQQLNAGIETMAFDEGVLLDFSKITPRNTLCAHKIMKQLNSKDQIEFVNRVFDAQFVKHLDISSLEVLTELATPFLDPIKISEIYLSNTSLDLIKEDIDLSTKFGLKGVPFFVLNRKYSISGAQDELYFYDMLEELYFETRPKKPIKTSYCVGEHCERKVKK</sequence>
<evidence type="ECO:0000313" key="3">
    <source>
        <dbReference type="Proteomes" id="UP001177160"/>
    </source>
</evidence>
<dbReference type="InterPro" id="IPR036249">
    <property type="entry name" value="Thioredoxin-like_sf"/>
</dbReference>
<organism evidence="2 3">
    <name type="scientific">Paracholeplasma manati</name>
    <dbReference type="NCBI Taxonomy" id="591373"/>
    <lineage>
        <taxon>Bacteria</taxon>
        <taxon>Bacillati</taxon>
        <taxon>Mycoplasmatota</taxon>
        <taxon>Mollicutes</taxon>
        <taxon>Acholeplasmatales</taxon>
        <taxon>Acholeplasmataceae</taxon>
        <taxon>Paracholeplasma</taxon>
    </lineage>
</organism>
<dbReference type="PANTHER" id="PTHR13887:SF41">
    <property type="entry name" value="THIOREDOXIN SUPERFAMILY PROTEIN"/>
    <property type="match status" value="1"/>
</dbReference>
<gene>
    <name evidence="2" type="ORF">N7548_07080</name>
</gene>
<dbReference type="Gene3D" id="3.40.30.10">
    <property type="entry name" value="Glutaredoxin"/>
    <property type="match status" value="1"/>
</dbReference>
<proteinExistence type="predicted"/>
<dbReference type="SUPFAM" id="SSF52833">
    <property type="entry name" value="Thioredoxin-like"/>
    <property type="match status" value="1"/>
</dbReference>
<keyword evidence="3" id="KW-1185">Reference proteome</keyword>
<evidence type="ECO:0000259" key="1">
    <source>
        <dbReference type="Pfam" id="PF01323"/>
    </source>
</evidence>
<evidence type="ECO:0000313" key="2">
    <source>
        <dbReference type="EMBL" id="MCV2232585.1"/>
    </source>
</evidence>